<proteinExistence type="predicted"/>
<reference evidence="2" key="1">
    <citation type="submission" date="2021-04" db="EMBL/GenBank/DDBJ databases">
        <title>Genome sequence of Woronichinia naegeliana from Washington state freshwater lake bloom.</title>
        <authorList>
            <person name="Dreher T.W."/>
        </authorList>
    </citation>
    <scope>NUCLEOTIDE SEQUENCE</scope>
    <source>
        <strain evidence="2">WA131</strain>
    </source>
</reference>
<dbReference type="AlphaFoldDB" id="A0A977KVL0"/>
<sequence>MSPISPEEKGLLNQYLTESACILRQYTEAEKLKDVESIEVERRYSKLLFDICHKTLKTEKQGQQLPRPRKVLPKGLSVRLTNKSSKRRDTGGKLDKVETPKPEHPETREKPEEKEVHTNQVEAFNSAIRRYLGLAEYE</sequence>
<gene>
    <name evidence="2" type="ORF">KA717_35315</name>
</gene>
<protein>
    <submittedName>
        <fullName evidence="2">Uncharacterized protein</fullName>
    </submittedName>
</protein>
<feature type="region of interest" description="Disordered" evidence="1">
    <location>
        <begin position="58"/>
        <end position="118"/>
    </location>
</feature>
<organism evidence="2">
    <name type="scientific">Woronichinia naegeliana WA131</name>
    <dbReference type="NCBI Taxonomy" id="2824559"/>
    <lineage>
        <taxon>Bacteria</taxon>
        <taxon>Bacillati</taxon>
        <taxon>Cyanobacteriota</taxon>
        <taxon>Cyanophyceae</taxon>
        <taxon>Synechococcales</taxon>
        <taxon>Coelosphaeriaceae</taxon>
        <taxon>Woronichinia</taxon>
    </lineage>
</organism>
<evidence type="ECO:0000256" key="1">
    <source>
        <dbReference type="SAM" id="MobiDB-lite"/>
    </source>
</evidence>
<dbReference type="Proteomes" id="UP001065613">
    <property type="component" value="Chromosome"/>
</dbReference>
<name>A0A977KVL0_9CYAN</name>
<dbReference type="EMBL" id="CP073041">
    <property type="protein sequence ID" value="UXE60712.1"/>
    <property type="molecule type" value="Genomic_DNA"/>
</dbReference>
<accession>A0A977KVL0</accession>
<dbReference type="KEGG" id="wna:KA717_35315"/>
<feature type="compositionally biased region" description="Basic and acidic residues" evidence="1">
    <location>
        <begin position="87"/>
        <end position="117"/>
    </location>
</feature>
<evidence type="ECO:0000313" key="2">
    <source>
        <dbReference type="EMBL" id="UXE60712.1"/>
    </source>
</evidence>